<dbReference type="PATRIC" id="fig|889306.3.peg.2762"/>
<protein>
    <submittedName>
        <fullName evidence="1">Methionyl-tRNA formyltransferase</fullName>
    </submittedName>
</protein>
<comment type="caution">
    <text evidence="1">The sequence shown here is derived from an EMBL/GenBank/DDBJ whole genome shotgun (WGS) entry which is preliminary data.</text>
</comment>
<organism evidence="1 2">
    <name type="scientific">Jeotgalibacillus soli</name>
    <dbReference type="NCBI Taxonomy" id="889306"/>
    <lineage>
        <taxon>Bacteria</taxon>
        <taxon>Bacillati</taxon>
        <taxon>Bacillota</taxon>
        <taxon>Bacilli</taxon>
        <taxon>Bacillales</taxon>
        <taxon>Caryophanaceae</taxon>
        <taxon>Jeotgalibacillus</taxon>
    </lineage>
</organism>
<dbReference type="AlphaFoldDB" id="A0A0C2VL69"/>
<dbReference type="EMBL" id="JXRP01000018">
    <property type="protein sequence ID" value="KIL45206.1"/>
    <property type="molecule type" value="Genomic_DNA"/>
</dbReference>
<sequence length="65" mass="7325">MLSHLAPIFLTHPTPPYISKVKEVRLLKNNHVLLRTIVAIVPPGKKDLNPELNAHQTLVVVRNDN</sequence>
<keyword evidence="1" id="KW-0808">Transferase</keyword>
<evidence type="ECO:0000313" key="2">
    <source>
        <dbReference type="Proteomes" id="UP000031938"/>
    </source>
</evidence>
<dbReference type="GO" id="GO:0016740">
    <property type="term" value="F:transferase activity"/>
    <property type="evidence" value="ECO:0007669"/>
    <property type="project" value="UniProtKB-KW"/>
</dbReference>
<accession>A0A0C2VL69</accession>
<dbReference type="Proteomes" id="UP000031938">
    <property type="component" value="Unassembled WGS sequence"/>
</dbReference>
<dbReference type="RefSeq" id="WP_052474803.1">
    <property type="nucleotide sequence ID" value="NZ_JXRP01000018.1"/>
</dbReference>
<evidence type="ECO:0000313" key="1">
    <source>
        <dbReference type="EMBL" id="KIL45206.1"/>
    </source>
</evidence>
<gene>
    <name evidence="1" type="ORF">KP78_27500</name>
</gene>
<proteinExistence type="predicted"/>
<keyword evidence="2" id="KW-1185">Reference proteome</keyword>
<dbReference type="STRING" id="889306.KP78_27500"/>
<reference evidence="1 2" key="1">
    <citation type="submission" date="2015-01" db="EMBL/GenBank/DDBJ databases">
        <title>Genome sequencing of Jeotgalibacillus soli.</title>
        <authorList>
            <person name="Goh K.M."/>
            <person name="Chan K.-G."/>
            <person name="Yaakop A.S."/>
            <person name="Ee R."/>
            <person name="Gan H.M."/>
            <person name="Chan C.S."/>
        </authorList>
    </citation>
    <scope>NUCLEOTIDE SEQUENCE [LARGE SCALE GENOMIC DNA]</scope>
    <source>
        <strain evidence="1 2">P9</strain>
    </source>
</reference>
<name>A0A0C2VL69_9BACL</name>